<organism evidence="1 2">
    <name type="scientific">Diabrotica balteata</name>
    <name type="common">Banded cucumber beetle</name>
    <dbReference type="NCBI Taxonomy" id="107213"/>
    <lineage>
        <taxon>Eukaryota</taxon>
        <taxon>Metazoa</taxon>
        <taxon>Ecdysozoa</taxon>
        <taxon>Arthropoda</taxon>
        <taxon>Hexapoda</taxon>
        <taxon>Insecta</taxon>
        <taxon>Pterygota</taxon>
        <taxon>Neoptera</taxon>
        <taxon>Endopterygota</taxon>
        <taxon>Coleoptera</taxon>
        <taxon>Polyphaga</taxon>
        <taxon>Cucujiformia</taxon>
        <taxon>Chrysomeloidea</taxon>
        <taxon>Chrysomelidae</taxon>
        <taxon>Galerucinae</taxon>
        <taxon>Diabroticina</taxon>
        <taxon>Diabroticites</taxon>
        <taxon>Diabrotica</taxon>
    </lineage>
</organism>
<reference evidence="1" key="1">
    <citation type="submission" date="2022-01" db="EMBL/GenBank/DDBJ databases">
        <authorList>
            <person name="King R."/>
        </authorList>
    </citation>
    <scope>NUCLEOTIDE SEQUENCE</scope>
</reference>
<sequence length="117" mass="13314">MERILEKIYTEVIKKDNVINEDEKHRAREKTRGEVIVGLSKIKIGKAAADDKIKPEMVLLEKVKHRTHIVRVLVGAPEGQSRYQDPGIVQRGGTVYKCRSDSDSVCDQIPFDRTKTL</sequence>
<dbReference type="OrthoDB" id="5317514at2759"/>
<dbReference type="Gene3D" id="2.130.10.130">
    <property type="entry name" value="Integrin alpha, N-terminal"/>
    <property type="match status" value="1"/>
</dbReference>
<evidence type="ECO:0000313" key="2">
    <source>
        <dbReference type="Proteomes" id="UP001153709"/>
    </source>
</evidence>
<dbReference type="AlphaFoldDB" id="A0A9N9XAT3"/>
<keyword evidence="2" id="KW-1185">Reference proteome</keyword>
<dbReference type="InterPro" id="IPR028994">
    <property type="entry name" value="Integrin_alpha_N"/>
</dbReference>
<evidence type="ECO:0000313" key="1">
    <source>
        <dbReference type="EMBL" id="CAG9831912.1"/>
    </source>
</evidence>
<dbReference type="Proteomes" id="UP001153709">
    <property type="component" value="Chromosome 3"/>
</dbReference>
<name>A0A9N9XAT3_DIABA</name>
<proteinExistence type="predicted"/>
<dbReference type="EMBL" id="OU898278">
    <property type="protein sequence ID" value="CAG9831912.1"/>
    <property type="molecule type" value="Genomic_DNA"/>
</dbReference>
<protein>
    <submittedName>
        <fullName evidence="1">Uncharacterized protein</fullName>
    </submittedName>
</protein>
<gene>
    <name evidence="1" type="ORF">DIABBA_LOCUS5458</name>
</gene>
<accession>A0A9N9XAT3</accession>